<accession>A0AAW8QZ28</accession>
<keyword evidence="3" id="KW-1185">Reference proteome</keyword>
<dbReference type="PROSITE" id="PS51257">
    <property type="entry name" value="PROKAR_LIPOPROTEIN"/>
    <property type="match status" value="1"/>
</dbReference>
<gene>
    <name evidence="2" type="ORF">RM544_06660</name>
</gene>
<dbReference type="Pfam" id="PF07470">
    <property type="entry name" value="Glyco_hydro_88"/>
    <property type="match status" value="1"/>
</dbReference>
<organism evidence="2 3">
    <name type="scientific">Brumicola blandensis</name>
    <dbReference type="NCBI Taxonomy" id="3075611"/>
    <lineage>
        <taxon>Bacteria</taxon>
        <taxon>Pseudomonadati</taxon>
        <taxon>Pseudomonadota</taxon>
        <taxon>Gammaproteobacteria</taxon>
        <taxon>Alteromonadales</taxon>
        <taxon>Alteromonadaceae</taxon>
        <taxon>Brumicola</taxon>
    </lineage>
</organism>
<dbReference type="EMBL" id="JAVRIE010000002">
    <property type="protein sequence ID" value="MDT0582212.1"/>
    <property type="molecule type" value="Genomic_DNA"/>
</dbReference>
<dbReference type="InterPro" id="IPR010905">
    <property type="entry name" value="Glyco_hydro_88"/>
</dbReference>
<dbReference type="GO" id="GO:0005975">
    <property type="term" value="P:carbohydrate metabolic process"/>
    <property type="evidence" value="ECO:0007669"/>
    <property type="project" value="InterPro"/>
</dbReference>
<evidence type="ECO:0000313" key="3">
    <source>
        <dbReference type="Proteomes" id="UP001249020"/>
    </source>
</evidence>
<reference evidence="2 3" key="1">
    <citation type="submission" date="2023-09" db="EMBL/GenBank/DDBJ databases">
        <authorList>
            <person name="Rey-Velasco X."/>
        </authorList>
    </citation>
    <scope>NUCLEOTIDE SEQUENCE [LARGE SCALE GENOMIC DNA]</scope>
    <source>
        <strain evidence="2 3">W409</strain>
    </source>
</reference>
<evidence type="ECO:0000313" key="2">
    <source>
        <dbReference type="EMBL" id="MDT0582212.1"/>
    </source>
</evidence>
<evidence type="ECO:0000256" key="1">
    <source>
        <dbReference type="ARBA" id="ARBA00022801"/>
    </source>
</evidence>
<dbReference type="GO" id="GO:0016787">
    <property type="term" value="F:hydrolase activity"/>
    <property type="evidence" value="ECO:0007669"/>
    <property type="project" value="UniProtKB-KW"/>
</dbReference>
<dbReference type="InterPro" id="IPR008928">
    <property type="entry name" value="6-hairpin_glycosidase_sf"/>
</dbReference>
<dbReference type="RefSeq" id="WP_311360988.1">
    <property type="nucleotide sequence ID" value="NZ_JAVRIE010000002.1"/>
</dbReference>
<keyword evidence="1 2" id="KW-0378">Hydrolase</keyword>
<dbReference type="SUPFAM" id="SSF48208">
    <property type="entry name" value="Six-hairpin glycosidases"/>
    <property type="match status" value="1"/>
</dbReference>
<sequence>MQHNTKMTPISMTPSSIVKALTLSSLVMLGACGPTDDKESITKPAATPLQSAEAQAHVFAKVDYQAPIETQYSLSSALTPADITNVATAVADWQLAQFDIRSNKMRTEIRPSGIPNGWMYATLHVGLWHWAETSDSDMYRQTVLNLSQLNNYQLGPRVYHADDHAVGDVYLSLFNKYSGEHRILDTIQHFDQVVAEPSTVDLYFDNKDKETHQFELRKFVDPRCTSRWCWADAVFMSPPVMAHLSKVTGDNKYVNFMDKEFWEMTKYLFDEEYGLYLRDSRYFDRKDDQGRRIFWGRGNGWVLAGLARTIDYLPADFAKREAYIDLYKSMSKTLLKYQLEDGSWPSSLLEKNADTHSETSATGLLAYALAWGINHEHLDADEFTPAVTKAWESIVTNIHPNGKVGYVQQVAFAPGSATKEDTQLYGSGAVLLAASEIYKMMTAK</sequence>
<dbReference type="AlphaFoldDB" id="A0AAW8QZ28"/>
<dbReference type="PANTHER" id="PTHR33886:SF8">
    <property type="entry name" value="UNSATURATED RHAMNOGALACTURONAN HYDROLASE (EUROFUNG)"/>
    <property type="match status" value="1"/>
</dbReference>
<comment type="caution">
    <text evidence="2">The sequence shown here is derived from an EMBL/GenBank/DDBJ whole genome shotgun (WGS) entry which is preliminary data.</text>
</comment>
<proteinExistence type="predicted"/>
<protein>
    <submittedName>
        <fullName evidence="2">Glycoside hydrolase family 88 protein</fullName>
    </submittedName>
</protein>
<dbReference type="InterPro" id="IPR012341">
    <property type="entry name" value="6hp_glycosidase-like_sf"/>
</dbReference>
<dbReference type="PANTHER" id="PTHR33886">
    <property type="entry name" value="UNSATURATED RHAMNOGALACTURONAN HYDROLASE (EUROFUNG)"/>
    <property type="match status" value="1"/>
</dbReference>
<dbReference type="Gene3D" id="1.50.10.10">
    <property type="match status" value="1"/>
</dbReference>
<dbReference type="InterPro" id="IPR052043">
    <property type="entry name" value="PolySaccharide_Degr_Enz"/>
</dbReference>
<name>A0AAW8QZ28_9ALTE</name>
<dbReference type="Proteomes" id="UP001249020">
    <property type="component" value="Unassembled WGS sequence"/>
</dbReference>